<keyword evidence="3" id="KW-1185">Reference proteome</keyword>
<reference evidence="2" key="1">
    <citation type="submission" date="2020-05" db="EMBL/GenBank/DDBJ databases">
        <title>Phylogenomic resolution of chytrid fungi.</title>
        <authorList>
            <person name="Stajich J.E."/>
            <person name="Amses K."/>
            <person name="Simmons R."/>
            <person name="Seto K."/>
            <person name="Myers J."/>
            <person name="Bonds A."/>
            <person name="Quandt C.A."/>
            <person name="Barry K."/>
            <person name="Liu P."/>
            <person name="Grigoriev I."/>
            <person name="Longcore J.E."/>
            <person name="James T.Y."/>
        </authorList>
    </citation>
    <scope>NUCLEOTIDE SEQUENCE</scope>
    <source>
        <strain evidence="2">JEL0318</strain>
    </source>
</reference>
<sequence>MPTRTSCAFKNPSSRSPTSAASRKWTKCRSKRLAASDAPPKRSRTESYSYNDDDHRDAHSEEPQPDSIPDSTLTEAPTSPIESEAATGPFADAASSANAETPTQASPAHTTAGSHRLDGVTTCSPTSYANIQSSSSEGALSHAETQLVSVRAQLVEKDAALIRAQWELTEKNKQLDGRMADLVAARAELDTTRN</sequence>
<dbReference type="AlphaFoldDB" id="A0AAD5WZV1"/>
<name>A0AAD5WZV1_9FUNG</name>
<feature type="compositionally biased region" description="Polar residues" evidence="1">
    <location>
        <begin position="121"/>
        <end position="136"/>
    </location>
</feature>
<protein>
    <submittedName>
        <fullName evidence="2">Uncharacterized protein</fullName>
    </submittedName>
</protein>
<accession>A0AAD5WZV1</accession>
<dbReference type="EMBL" id="JADGJD010000953">
    <property type="protein sequence ID" value="KAJ3047476.1"/>
    <property type="molecule type" value="Genomic_DNA"/>
</dbReference>
<feature type="compositionally biased region" description="Basic and acidic residues" evidence="1">
    <location>
        <begin position="52"/>
        <end position="62"/>
    </location>
</feature>
<feature type="compositionally biased region" description="Polar residues" evidence="1">
    <location>
        <begin position="69"/>
        <end position="81"/>
    </location>
</feature>
<proteinExistence type="predicted"/>
<evidence type="ECO:0000313" key="3">
    <source>
        <dbReference type="Proteomes" id="UP001212841"/>
    </source>
</evidence>
<feature type="compositionally biased region" description="Low complexity" evidence="1">
    <location>
        <begin position="12"/>
        <end position="23"/>
    </location>
</feature>
<dbReference type="Proteomes" id="UP001212841">
    <property type="component" value="Unassembled WGS sequence"/>
</dbReference>
<comment type="caution">
    <text evidence="2">The sequence shown here is derived from an EMBL/GenBank/DDBJ whole genome shotgun (WGS) entry which is preliminary data.</text>
</comment>
<gene>
    <name evidence="2" type="ORF">HK097_011502</name>
</gene>
<feature type="region of interest" description="Disordered" evidence="1">
    <location>
        <begin position="1"/>
        <end position="136"/>
    </location>
</feature>
<organism evidence="2 3">
    <name type="scientific">Rhizophlyctis rosea</name>
    <dbReference type="NCBI Taxonomy" id="64517"/>
    <lineage>
        <taxon>Eukaryota</taxon>
        <taxon>Fungi</taxon>
        <taxon>Fungi incertae sedis</taxon>
        <taxon>Chytridiomycota</taxon>
        <taxon>Chytridiomycota incertae sedis</taxon>
        <taxon>Chytridiomycetes</taxon>
        <taxon>Rhizophlyctidales</taxon>
        <taxon>Rhizophlyctidaceae</taxon>
        <taxon>Rhizophlyctis</taxon>
    </lineage>
</organism>
<feature type="compositionally biased region" description="Polar residues" evidence="1">
    <location>
        <begin position="95"/>
        <end position="113"/>
    </location>
</feature>
<evidence type="ECO:0000313" key="2">
    <source>
        <dbReference type="EMBL" id="KAJ3047476.1"/>
    </source>
</evidence>
<evidence type="ECO:0000256" key="1">
    <source>
        <dbReference type="SAM" id="MobiDB-lite"/>
    </source>
</evidence>